<evidence type="ECO:0000259" key="1">
    <source>
        <dbReference type="Pfam" id="PF13456"/>
    </source>
</evidence>
<dbReference type="AlphaFoldDB" id="A0A1Q3CQP0"/>
<evidence type="ECO:0000313" key="3">
    <source>
        <dbReference type="Proteomes" id="UP000187406"/>
    </source>
</evidence>
<dbReference type="PANTHER" id="PTHR34023:SF4">
    <property type="entry name" value="RNASE H TYPE-1 DOMAIN-CONTAINING PROTEIN"/>
    <property type="match status" value="1"/>
</dbReference>
<proteinExistence type="predicted"/>
<dbReference type="InParanoid" id="A0A1Q3CQP0"/>
<organism evidence="2 3">
    <name type="scientific">Cephalotus follicularis</name>
    <name type="common">Albany pitcher plant</name>
    <dbReference type="NCBI Taxonomy" id="3775"/>
    <lineage>
        <taxon>Eukaryota</taxon>
        <taxon>Viridiplantae</taxon>
        <taxon>Streptophyta</taxon>
        <taxon>Embryophyta</taxon>
        <taxon>Tracheophyta</taxon>
        <taxon>Spermatophyta</taxon>
        <taxon>Magnoliopsida</taxon>
        <taxon>eudicotyledons</taxon>
        <taxon>Gunneridae</taxon>
        <taxon>Pentapetalae</taxon>
        <taxon>rosids</taxon>
        <taxon>fabids</taxon>
        <taxon>Oxalidales</taxon>
        <taxon>Cephalotaceae</taxon>
        <taxon>Cephalotus</taxon>
    </lineage>
</organism>
<dbReference type="PANTHER" id="PTHR34023">
    <property type="entry name" value="RNASE H DOMAIN-CONTAINING PROTEIN"/>
    <property type="match status" value="1"/>
</dbReference>
<reference evidence="3" key="1">
    <citation type="submission" date="2016-04" db="EMBL/GenBank/DDBJ databases">
        <title>Cephalotus genome sequencing.</title>
        <authorList>
            <person name="Fukushima K."/>
            <person name="Hasebe M."/>
            <person name="Fang X."/>
        </authorList>
    </citation>
    <scope>NUCLEOTIDE SEQUENCE [LARGE SCALE GENOMIC DNA]</scope>
    <source>
        <strain evidence="3">cv. St1</strain>
    </source>
</reference>
<dbReference type="InterPro" id="IPR044730">
    <property type="entry name" value="RNase_H-like_dom_plant"/>
</dbReference>
<dbReference type="Proteomes" id="UP000187406">
    <property type="component" value="Unassembled WGS sequence"/>
</dbReference>
<sequence>MLYALYSIKQDKLWGLRMSLIIAWNAQIHQLISETYSLVAIQLIQSTDTRFHPFGAFIDDYCELLCQDWDYSLVHIHWKGNQCENVLANLSHEKLKSLTIFYSPLVCFVGFVLQRNTN</sequence>
<protein>
    <submittedName>
        <fullName evidence="2">RVT_3 domain-containing protein</fullName>
    </submittedName>
</protein>
<accession>A0A1Q3CQP0</accession>
<dbReference type="GO" id="GO:0004523">
    <property type="term" value="F:RNA-DNA hybrid ribonuclease activity"/>
    <property type="evidence" value="ECO:0007669"/>
    <property type="project" value="InterPro"/>
</dbReference>
<name>A0A1Q3CQP0_CEPFO</name>
<dbReference type="EMBL" id="BDDD01002633">
    <property type="protein sequence ID" value="GAV82411.1"/>
    <property type="molecule type" value="Genomic_DNA"/>
</dbReference>
<gene>
    <name evidence="2" type="ORF">CFOL_v3_25863</name>
</gene>
<keyword evidence="3" id="KW-1185">Reference proteome</keyword>
<feature type="domain" description="RNase H type-1" evidence="1">
    <location>
        <begin position="12"/>
        <end position="89"/>
    </location>
</feature>
<evidence type="ECO:0000313" key="2">
    <source>
        <dbReference type="EMBL" id="GAV82411.1"/>
    </source>
</evidence>
<dbReference type="InterPro" id="IPR002156">
    <property type="entry name" value="RNaseH_domain"/>
</dbReference>
<dbReference type="GO" id="GO:0003676">
    <property type="term" value="F:nucleic acid binding"/>
    <property type="evidence" value="ECO:0007669"/>
    <property type="project" value="InterPro"/>
</dbReference>
<dbReference type="OrthoDB" id="1431481at2759"/>
<dbReference type="Pfam" id="PF13456">
    <property type="entry name" value="RVT_3"/>
    <property type="match status" value="1"/>
</dbReference>
<comment type="caution">
    <text evidence="2">The sequence shown here is derived from an EMBL/GenBank/DDBJ whole genome shotgun (WGS) entry which is preliminary data.</text>
</comment>
<dbReference type="CDD" id="cd06222">
    <property type="entry name" value="RNase_H_like"/>
    <property type="match status" value="1"/>
</dbReference>